<protein>
    <submittedName>
        <fullName evidence="1">Uncharacterized protein</fullName>
    </submittedName>
</protein>
<dbReference type="Proteomes" id="UP001303115">
    <property type="component" value="Unassembled WGS sequence"/>
</dbReference>
<name>A0AAN6PAN9_9PEZI</name>
<keyword evidence="2" id="KW-1185">Reference proteome</keyword>
<comment type="caution">
    <text evidence="1">The sequence shown here is derived from an EMBL/GenBank/DDBJ whole genome shotgun (WGS) entry which is preliminary data.</text>
</comment>
<accession>A0AAN6PAN9</accession>
<organism evidence="1 2">
    <name type="scientific">Parachaetomium inaequale</name>
    <dbReference type="NCBI Taxonomy" id="2588326"/>
    <lineage>
        <taxon>Eukaryota</taxon>
        <taxon>Fungi</taxon>
        <taxon>Dikarya</taxon>
        <taxon>Ascomycota</taxon>
        <taxon>Pezizomycotina</taxon>
        <taxon>Sordariomycetes</taxon>
        <taxon>Sordariomycetidae</taxon>
        <taxon>Sordariales</taxon>
        <taxon>Chaetomiaceae</taxon>
        <taxon>Parachaetomium</taxon>
    </lineage>
</organism>
<dbReference type="EMBL" id="MU854462">
    <property type="protein sequence ID" value="KAK4034899.1"/>
    <property type="molecule type" value="Genomic_DNA"/>
</dbReference>
<sequence length="125" mass="13318">GFTTYPAFVGICALQLHARRQDESEEAHQTELDEAYSLFVGNGDADAPVITLADLKRVAALLRLDQSMEEGGGGGKGKGKAGEGVVVTEELLRDMILEANGGAGVGRGVRKEEFDGVMRRAGVWR</sequence>
<feature type="non-terminal residue" evidence="1">
    <location>
        <position position="1"/>
    </location>
</feature>
<dbReference type="AlphaFoldDB" id="A0AAN6PAN9"/>
<evidence type="ECO:0000313" key="2">
    <source>
        <dbReference type="Proteomes" id="UP001303115"/>
    </source>
</evidence>
<gene>
    <name evidence="1" type="ORF">C8A01DRAFT_38666</name>
</gene>
<reference evidence="2" key="1">
    <citation type="journal article" date="2023" name="Mol. Phylogenet. Evol.">
        <title>Genome-scale phylogeny and comparative genomics of the fungal order Sordariales.</title>
        <authorList>
            <person name="Hensen N."/>
            <person name="Bonometti L."/>
            <person name="Westerberg I."/>
            <person name="Brannstrom I.O."/>
            <person name="Guillou S."/>
            <person name="Cros-Aarteil S."/>
            <person name="Calhoun S."/>
            <person name="Haridas S."/>
            <person name="Kuo A."/>
            <person name="Mondo S."/>
            <person name="Pangilinan J."/>
            <person name="Riley R."/>
            <person name="LaButti K."/>
            <person name="Andreopoulos B."/>
            <person name="Lipzen A."/>
            <person name="Chen C."/>
            <person name="Yan M."/>
            <person name="Daum C."/>
            <person name="Ng V."/>
            <person name="Clum A."/>
            <person name="Steindorff A."/>
            <person name="Ohm R.A."/>
            <person name="Martin F."/>
            <person name="Silar P."/>
            <person name="Natvig D.O."/>
            <person name="Lalanne C."/>
            <person name="Gautier V."/>
            <person name="Ament-Velasquez S.L."/>
            <person name="Kruys A."/>
            <person name="Hutchinson M.I."/>
            <person name="Powell A.J."/>
            <person name="Barry K."/>
            <person name="Miller A.N."/>
            <person name="Grigoriev I.V."/>
            <person name="Debuchy R."/>
            <person name="Gladieux P."/>
            <person name="Hiltunen Thoren M."/>
            <person name="Johannesson H."/>
        </authorList>
    </citation>
    <scope>NUCLEOTIDE SEQUENCE [LARGE SCALE GENOMIC DNA]</scope>
    <source>
        <strain evidence="2">CBS 284.82</strain>
    </source>
</reference>
<proteinExistence type="predicted"/>
<evidence type="ECO:0000313" key="1">
    <source>
        <dbReference type="EMBL" id="KAK4034899.1"/>
    </source>
</evidence>